<organism evidence="2 3">
    <name type="scientific">Portunus trituberculatus</name>
    <name type="common">Swimming crab</name>
    <name type="synonym">Neptunus trituberculatus</name>
    <dbReference type="NCBI Taxonomy" id="210409"/>
    <lineage>
        <taxon>Eukaryota</taxon>
        <taxon>Metazoa</taxon>
        <taxon>Ecdysozoa</taxon>
        <taxon>Arthropoda</taxon>
        <taxon>Crustacea</taxon>
        <taxon>Multicrustacea</taxon>
        <taxon>Malacostraca</taxon>
        <taxon>Eumalacostraca</taxon>
        <taxon>Eucarida</taxon>
        <taxon>Decapoda</taxon>
        <taxon>Pleocyemata</taxon>
        <taxon>Brachyura</taxon>
        <taxon>Eubrachyura</taxon>
        <taxon>Portunoidea</taxon>
        <taxon>Portunidae</taxon>
        <taxon>Portuninae</taxon>
        <taxon>Portunus</taxon>
    </lineage>
</organism>
<name>A0A5B7JNE6_PORTR</name>
<gene>
    <name evidence="2" type="ORF">E2C01_091616</name>
</gene>
<dbReference type="EMBL" id="VSRR010105689">
    <property type="protein sequence ID" value="MPC96359.1"/>
    <property type="molecule type" value="Genomic_DNA"/>
</dbReference>
<dbReference type="AlphaFoldDB" id="A0A5B7JNE6"/>
<reference evidence="2 3" key="1">
    <citation type="submission" date="2019-05" db="EMBL/GenBank/DDBJ databases">
        <title>Another draft genome of Portunus trituberculatus and its Hox gene families provides insights of decapod evolution.</title>
        <authorList>
            <person name="Jeong J.-H."/>
            <person name="Song I."/>
            <person name="Kim S."/>
            <person name="Choi T."/>
            <person name="Kim D."/>
            <person name="Ryu S."/>
            <person name="Kim W."/>
        </authorList>
    </citation>
    <scope>NUCLEOTIDE SEQUENCE [LARGE SCALE GENOMIC DNA]</scope>
    <source>
        <tissue evidence="2">Muscle</tissue>
    </source>
</reference>
<sequence>MRVAGRIEDSVLPRGKSTRAARTALEERATSQTTWRHRDRCACRQAEDTPGVGAGDTVHLAPHLGLSMMVTVPPPSPSLEAHRQAPLPNMGGPPGAVSQPVSRGHGPTRAVCRQQLHVYYINVSFIVIEITCQN</sequence>
<protein>
    <submittedName>
        <fullName evidence="2">Uncharacterized protein</fullName>
    </submittedName>
</protein>
<keyword evidence="3" id="KW-1185">Reference proteome</keyword>
<dbReference type="Proteomes" id="UP000324222">
    <property type="component" value="Unassembled WGS sequence"/>
</dbReference>
<feature type="region of interest" description="Disordered" evidence="1">
    <location>
        <begin position="1"/>
        <end position="32"/>
    </location>
</feature>
<proteinExistence type="predicted"/>
<evidence type="ECO:0000313" key="3">
    <source>
        <dbReference type="Proteomes" id="UP000324222"/>
    </source>
</evidence>
<evidence type="ECO:0000313" key="2">
    <source>
        <dbReference type="EMBL" id="MPC96359.1"/>
    </source>
</evidence>
<accession>A0A5B7JNE6</accession>
<evidence type="ECO:0000256" key="1">
    <source>
        <dbReference type="SAM" id="MobiDB-lite"/>
    </source>
</evidence>
<comment type="caution">
    <text evidence="2">The sequence shown here is derived from an EMBL/GenBank/DDBJ whole genome shotgun (WGS) entry which is preliminary data.</text>
</comment>
<feature type="compositionally biased region" description="Basic and acidic residues" evidence="1">
    <location>
        <begin position="1"/>
        <end position="11"/>
    </location>
</feature>
<feature type="region of interest" description="Disordered" evidence="1">
    <location>
        <begin position="69"/>
        <end position="104"/>
    </location>
</feature>